<keyword evidence="1" id="KW-1133">Transmembrane helix</keyword>
<accession>B0BYP9</accession>
<dbReference type="PANTHER" id="PTHR36109:SF1">
    <property type="entry name" value="SLR0613 PROTEIN"/>
    <property type="match status" value="1"/>
</dbReference>
<dbReference type="KEGG" id="amr:AM1_2050"/>
<protein>
    <recommendedName>
        <fullName evidence="4">DUF1269 domain-containing protein</fullName>
    </recommendedName>
</protein>
<dbReference type="AlphaFoldDB" id="B0BYP9"/>
<keyword evidence="1" id="KW-0472">Membrane</keyword>
<evidence type="ECO:0000313" key="2">
    <source>
        <dbReference type="EMBL" id="ABW27065.1"/>
    </source>
</evidence>
<reference evidence="2 3" key="1">
    <citation type="journal article" date="2008" name="Proc. Natl. Acad. Sci. U.S.A.">
        <title>Niche adaptation and genome expansion in the chlorophyll d-producing cyanobacterium Acaryochloris marina.</title>
        <authorList>
            <person name="Swingley W.D."/>
            <person name="Chen M."/>
            <person name="Cheung P.C."/>
            <person name="Conrad A.L."/>
            <person name="Dejesa L.C."/>
            <person name="Hao J."/>
            <person name="Honchak B.M."/>
            <person name="Karbach L.E."/>
            <person name="Kurdoglu A."/>
            <person name="Lahiri S."/>
            <person name="Mastrian S.D."/>
            <person name="Miyashita H."/>
            <person name="Page L."/>
            <person name="Ramakrishna P."/>
            <person name="Satoh S."/>
            <person name="Sattley W.M."/>
            <person name="Shimada Y."/>
            <person name="Taylor H.L."/>
            <person name="Tomo T."/>
            <person name="Tsuchiya T."/>
            <person name="Wang Z.T."/>
            <person name="Raymond J."/>
            <person name="Mimuro M."/>
            <person name="Blankenship R.E."/>
            <person name="Touchman J.W."/>
        </authorList>
    </citation>
    <scope>NUCLEOTIDE SEQUENCE [LARGE SCALE GENOMIC DNA]</scope>
    <source>
        <strain evidence="3">MBIC 11017</strain>
    </source>
</reference>
<dbReference type="OrthoDB" id="428329at2"/>
<dbReference type="Proteomes" id="UP000000268">
    <property type="component" value="Chromosome"/>
</dbReference>
<gene>
    <name evidence="2" type="ordered locus">AM1_2050</name>
</gene>
<dbReference type="RefSeq" id="WP_012162556.1">
    <property type="nucleotide sequence ID" value="NC_009925.1"/>
</dbReference>
<proteinExistence type="predicted"/>
<name>B0BYP9_ACAM1</name>
<keyword evidence="1" id="KW-0812">Transmembrane</keyword>
<dbReference type="InterPro" id="IPR052948">
    <property type="entry name" value="Low_temp-induced_all0457"/>
</dbReference>
<dbReference type="PANTHER" id="PTHR36109">
    <property type="entry name" value="MEMBRANE PROTEIN-RELATED"/>
    <property type="match status" value="1"/>
</dbReference>
<dbReference type="eggNOG" id="ENOG502ZBMS">
    <property type="taxonomic scope" value="Bacteria"/>
</dbReference>
<organism evidence="2 3">
    <name type="scientific">Acaryochloris marina (strain MBIC 11017)</name>
    <dbReference type="NCBI Taxonomy" id="329726"/>
    <lineage>
        <taxon>Bacteria</taxon>
        <taxon>Bacillati</taxon>
        <taxon>Cyanobacteriota</taxon>
        <taxon>Cyanophyceae</taxon>
        <taxon>Acaryochloridales</taxon>
        <taxon>Acaryochloridaceae</taxon>
        <taxon>Acaryochloris</taxon>
    </lineage>
</organism>
<evidence type="ECO:0000313" key="3">
    <source>
        <dbReference type="Proteomes" id="UP000000268"/>
    </source>
</evidence>
<feature type="transmembrane region" description="Helical" evidence="1">
    <location>
        <begin position="60"/>
        <end position="81"/>
    </location>
</feature>
<evidence type="ECO:0000256" key="1">
    <source>
        <dbReference type="SAM" id="Phobius"/>
    </source>
</evidence>
<dbReference type="HOGENOM" id="CLU_120948_0_0_3"/>
<sequence>MNYLIAVLADRIQAEAAYTDLEKAGIPLTQVSILGRGYKSADEFGFIDPKKPAREQARRLMNFSIPLGLIFGSTFELYTGIRLFPGVGTVINVVLGGLLGASFGAFGGLFSGGLAGLTTGSGDALVYRNRLNAGKYIVVVKGKESLTRKATDILQGYDPENIQGYIEPPD</sequence>
<feature type="transmembrane region" description="Helical" evidence="1">
    <location>
        <begin position="87"/>
        <end position="110"/>
    </location>
</feature>
<dbReference type="STRING" id="329726.AM1_2050"/>
<evidence type="ECO:0008006" key="4">
    <source>
        <dbReference type="Google" id="ProtNLM"/>
    </source>
</evidence>
<keyword evidence="3" id="KW-1185">Reference proteome</keyword>
<dbReference type="EMBL" id="CP000828">
    <property type="protein sequence ID" value="ABW27065.1"/>
    <property type="molecule type" value="Genomic_DNA"/>
</dbReference>